<evidence type="ECO:0000256" key="1">
    <source>
        <dbReference type="ARBA" id="ARBA00022801"/>
    </source>
</evidence>
<organism evidence="4 5">
    <name type="scientific">Sporothrix stenoceras</name>
    <dbReference type="NCBI Taxonomy" id="5173"/>
    <lineage>
        <taxon>Eukaryota</taxon>
        <taxon>Fungi</taxon>
        <taxon>Dikarya</taxon>
        <taxon>Ascomycota</taxon>
        <taxon>Pezizomycotina</taxon>
        <taxon>Sordariomycetes</taxon>
        <taxon>Sordariomycetidae</taxon>
        <taxon>Ophiostomatales</taxon>
        <taxon>Ophiostomataceae</taxon>
        <taxon>Sporothrix</taxon>
    </lineage>
</organism>
<dbReference type="SUPFAM" id="SSF53474">
    <property type="entry name" value="alpha/beta-Hydrolases"/>
    <property type="match status" value="1"/>
</dbReference>
<dbReference type="Proteomes" id="UP001583186">
    <property type="component" value="Unassembled WGS sequence"/>
</dbReference>
<evidence type="ECO:0000256" key="2">
    <source>
        <dbReference type="SAM" id="Phobius"/>
    </source>
</evidence>
<accession>A0ABR3YH57</accession>
<gene>
    <name evidence="4" type="ORF">Sste5346_010059</name>
</gene>
<feature type="domain" description="Alpha/beta hydrolase fold-3" evidence="3">
    <location>
        <begin position="138"/>
        <end position="359"/>
    </location>
</feature>
<dbReference type="InterPro" id="IPR013094">
    <property type="entry name" value="AB_hydrolase_3"/>
</dbReference>
<dbReference type="PANTHER" id="PTHR48081:SF31">
    <property type="entry name" value="STERYL ACETYL HYDROLASE MUG81-RELATED"/>
    <property type="match status" value="1"/>
</dbReference>
<keyword evidence="2" id="KW-1133">Transmembrane helix</keyword>
<comment type="caution">
    <text evidence="4">The sequence shown here is derived from an EMBL/GenBank/DDBJ whole genome shotgun (WGS) entry which is preliminary data.</text>
</comment>
<keyword evidence="2" id="KW-0812">Transmembrane</keyword>
<dbReference type="PANTHER" id="PTHR48081">
    <property type="entry name" value="AB HYDROLASE SUPERFAMILY PROTEIN C4A8.06C"/>
    <property type="match status" value="1"/>
</dbReference>
<evidence type="ECO:0000259" key="3">
    <source>
        <dbReference type="Pfam" id="PF07859"/>
    </source>
</evidence>
<dbReference type="EMBL" id="JAWCUI010000112">
    <property type="protein sequence ID" value="KAL1887664.1"/>
    <property type="molecule type" value="Genomic_DNA"/>
</dbReference>
<evidence type="ECO:0000313" key="5">
    <source>
        <dbReference type="Proteomes" id="UP001583186"/>
    </source>
</evidence>
<feature type="transmembrane region" description="Helical" evidence="2">
    <location>
        <begin position="21"/>
        <end position="41"/>
    </location>
</feature>
<proteinExistence type="predicted"/>
<name>A0ABR3YH57_9PEZI</name>
<dbReference type="InterPro" id="IPR029058">
    <property type="entry name" value="AB_hydrolase_fold"/>
</dbReference>
<dbReference type="Gene3D" id="3.40.50.1820">
    <property type="entry name" value="alpha/beta hydrolase"/>
    <property type="match status" value="1"/>
</dbReference>
<keyword evidence="5" id="KW-1185">Reference proteome</keyword>
<keyword evidence="1" id="KW-0378">Hydrolase</keyword>
<dbReference type="InterPro" id="IPR050300">
    <property type="entry name" value="GDXG_lipolytic_enzyme"/>
</dbReference>
<sequence>MATDTFQDPGVHISWSEKLSLAVYLAFIIVPKAVVSATRASLMALSRGLSPRLYLRCGVLGVALANLTPAQLQYVSNTSIYAYRSWAKSMAAKVSKVRGRRDKTVQLDSLVATEIQSLPDGRSSILWMGDRKKATKYVLFLHGGGYVAPLMRGHLEWCWRVFVEPHVSTFNEIAVAILDYTLCPHAQFPTQLRQAVDALQFLLSTGVRPDQILVGGDSAGGNLTAHLLSHLARPDTAQAPAVQIDQPLRGAFLVSPWMSPDTTHRSMIDNHGIDMLAATHIQDASRNFYGEGPAMTDMLDEKTYPFEGIDAVISDVYVTAGQQEVLRDQAVVLVDRLRQRNPNLPIRLEVANDEAHDFILLEGEEHRTGSAMERMKAWSKDLIQG</sequence>
<keyword evidence="2" id="KW-0472">Membrane</keyword>
<reference evidence="4 5" key="1">
    <citation type="journal article" date="2024" name="IMA Fungus">
        <title>IMA Genome - F19 : A genome assembly and annotation guide to empower mycologists, including annotated draft genome sequences of Ceratocystis pirilliformis, Diaporthe australafricana, Fusarium ophioides, Paecilomyces lecythidis, and Sporothrix stenoceras.</title>
        <authorList>
            <person name="Aylward J."/>
            <person name="Wilson A.M."/>
            <person name="Visagie C.M."/>
            <person name="Spraker J."/>
            <person name="Barnes I."/>
            <person name="Buitendag C."/>
            <person name="Ceriani C."/>
            <person name="Del Mar Angel L."/>
            <person name="du Plessis D."/>
            <person name="Fuchs T."/>
            <person name="Gasser K."/>
            <person name="Kramer D."/>
            <person name="Li W."/>
            <person name="Munsamy K."/>
            <person name="Piso A."/>
            <person name="Price J.L."/>
            <person name="Sonnekus B."/>
            <person name="Thomas C."/>
            <person name="van der Nest A."/>
            <person name="van Dijk A."/>
            <person name="van Heerden A."/>
            <person name="van Vuuren N."/>
            <person name="Yilmaz N."/>
            <person name="Duong T.A."/>
            <person name="van der Merwe N.A."/>
            <person name="Wingfield M.J."/>
            <person name="Wingfield B.D."/>
        </authorList>
    </citation>
    <scope>NUCLEOTIDE SEQUENCE [LARGE SCALE GENOMIC DNA]</scope>
    <source>
        <strain evidence="4 5">CMW 5346</strain>
    </source>
</reference>
<dbReference type="Pfam" id="PF07859">
    <property type="entry name" value="Abhydrolase_3"/>
    <property type="match status" value="1"/>
</dbReference>
<evidence type="ECO:0000313" key="4">
    <source>
        <dbReference type="EMBL" id="KAL1887664.1"/>
    </source>
</evidence>
<protein>
    <recommendedName>
        <fullName evidence="3">Alpha/beta hydrolase fold-3 domain-containing protein</fullName>
    </recommendedName>
</protein>